<keyword evidence="4" id="KW-1185">Reference proteome</keyword>
<dbReference type="AlphaFoldDB" id="A0A0E0I0P3"/>
<evidence type="ECO:0000256" key="2">
    <source>
        <dbReference type="SAM" id="Phobius"/>
    </source>
</evidence>
<dbReference type="Gramene" id="ONIVA07G12620.1">
    <property type="protein sequence ID" value="ONIVA07G12620.1"/>
    <property type="gene ID" value="ONIVA07G12620"/>
</dbReference>
<keyword evidence="2" id="KW-0812">Transmembrane</keyword>
<evidence type="ECO:0000313" key="4">
    <source>
        <dbReference type="Proteomes" id="UP000006591"/>
    </source>
</evidence>
<dbReference type="HOGENOM" id="CLU_2018940_0_0_1"/>
<feature type="transmembrane region" description="Helical" evidence="2">
    <location>
        <begin position="53"/>
        <end position="74"/>
    </location>
</feature>
<feature type="region of interest" description="Disordered" evidence="1">
    <location>
        <begin position="78"/>
        <end position="123"/>
    </location>
</feature>
<keyword evidence="2" id="KW-1133">Transmembrane helix</keyword>
<dbReference type="Proteomes" id="UP000006591">
    <property type="component" value="Chromosome 7"/>
</dbReference>
<feature type="region of interest" description="Disordered" evidence="1">
    <location>
        <begin position="1"/>
        <end position="25"/>
    </location>
</feature>
<dbReference type="EnsemblPlants" id="ONIVA07G12620.1">
    <property type="protein sequence ID" value="ONIVA07G12620.1"/>
    <property type="gene ID" value="ONIVA07G12620"/>
</dbReference>
<protein>
    <submittedName>
        <fullName evidence="3">Uncharacterized protein</fullName>
    </submittedName>
</protein>
<evidence type="ECO:0000313" key="3">
    <source>
        <dbReference type="EnsemblPlants" id="ONIVA07G12620.1"/>
    </source>
</evidence>
<feature type="compositionally biased region" description="Pro residues" evidence="1">
    <location>
        <begin position="1"/>
        <end position="11"/>
    </location>
</feature>
<evidence type="ECO:0000256" key="1">
    <source>
        <dbReference type="SAM" id="MobiDB-lite"/>
    </source>
</evidence>
<keyword evidence="2" id="KW-0472">Membrane</keyword>
<organism evidence="3">
    <name type="scientific">Oryza nivara</name>
    <name type="common">Indian wild rice</name>
    <name type="synonym">Oryza sativa f. spontanea</name>
    <dbReference type="NCBI Taxonomy" id="4536"/>
    <lineage>
        <taxon>Eukaryota</taxon>
        <taxon>Viridiplantae</taxon>
        <taxon>Streptophyta</taxon>
        <taxon>Embryophyta</taxon>
        <taxon>Tracheophyta</taxon>
        <taxon>Spermatophyta</taxon>
        <taxon>Magnoliopsida</taxon>
        <taxon>Liliopsida</taxon>
        <taxon>Poales</taxon>
        <taxon>Poaceae</taxon>
        <taxon>BOP clade</taxon>
        <taxon>Oryzoideae</taxon>
        <taxon>Oryzeae</taxon>
        <taxon>Oryzinae</taxon>
        <taxon>Oryza</taxon>
    </lineage>
</organism>
<reference evidence="3" key="1">
    <citation type="submission" date="2015-04" db="UniProtKB">
        <authorList>
            <consortium name="EnsemblPlants"/>
        </authorList>
    </citation>
    <scope>IDENTIFICATION</scope>
    <source>
        <strain evidence="3">SL10</strain>
    </source>
</reference>
<proteinExistence type="predicted"/>
<reference evidence="3" key="2">
    <citation type="submission" date="2018-04" db="EMBL/GenBank/DDBJ databases">
        <title>OnivRS2 (Oryza nivara Reference Sequence Version 2).</title>
        <authorList>
            <person name="Zhang J."/>
            <person name="Kudrna D."/>
            <person name="Lee S."/>
            <person name="Talag J."/>
            <person name="Rajasekar S."/>
            <person name="Welchert J."/>
            <person name="Hsing Y.-I."/>
            <person name="Wing R.A."/>
        </authorList>
    </citation>
    <scope>NUCLEOTIDE SEQUENCE [LARGE SCALE GENOMIC DNA]</scope>
    <source>
        <strain evidence="3">SL10</strain>
    </source>
</reference>
<name>A0A0E0I0P3_ORYNI</name>
<accession>A0A0E0I0P3</accession>
<sequence length="123" mass="12570">MSADHPLPPSSSTPSRRRRGSSFLATLPGWPGEPLWVAAAVTARSASLRPDLAGWRLAAGMATATVGASCAGRLDRRQRGWRRRRGRQWCVGGGSGQAGRAGGGGGGGARSDESTAAGRATTT</sequence>
<feature type="compositionally biased region" description="Gly residues" evidence="1">
    <location>
        <begin position="91"/>
        <end position="109"/>
    </location>
</feature>